<dbReference type="PANTHER" id="PTHR34371:SF6">
    <property type="entry name" value="MEMBRANE-ASSOCIATED KINASE REGULATOR 6"/>
    <property type="match status" value="1"/>
</dbReference>
<reference evidence="2 3" key="1">
    <citation type="journal article" date="2019" name="Nat. Plants">
        <title>Stout camphor tree genome fills gaps in understanding of flowering plant genome evolution.</title>
        <authorList>
            <person name="Chaw S.M."/>
            <person name="Liu Y.C."/>
            <person name="Wu Y.W."/>
            <person name="Wang H.Y."/>
            <person name="Lin C.I."/>
            <person name="Wu C.S."/>
            <person name="Ke H.M."/>
            <person name="Chang L.Y."/>
            <person name="Hsu C.Y."/>
            <person name="Yang H.T."/>
            <person name="Sudianto E."/>
            <person name="Hsu M.H."/>
            <person name="Wu K.P."/>
            <person name="Wang L.N."/>
            <person name="Leebens-Mack J.H."/>
            <person name="Tsai I.J."/>
        </authorList>
    </citation>
    <scope>NUCLEOTIDE SEQUENCE [LARGE SCALE GENOMIC DNA]</scope>
    <source>
        <strain evidence="3">cv. Chaw 1501</strain>
        <tissue evidence="2">Young leaves</tissue>
    </source>
</reference>
<proteinExistence type="predicted"/>
<name>A0A3S3R036_9MAGN</name>
<dbReference type="AlphaFoldDB" id="A0A3S3R036"/>
<evidence type="ECO:0000313" key="3">
    <source>
        <dbReference type="Proteomes" id="UP000283530"/>
    </source>
</evidence>
<dbReference type="Pfam" id="PF05097">
    <property type="entry name" value="DUF688"/>
    <property type="match status" value="1"/>
</dbReference>
<organism evidence="2 3">
    <name type="scientific">Cinnamomum micranthum f. kanehirae</name>
    <dbReference type="NCBI Taxonomy" id="337451"/>
    <lineage>
        <taxon>Eukaryota</taxon>
        <taxon>Viridiplantae</taxon>
        <taxon>Streptophyta</taxon>
        <taxon>Embryophyta</taxon>
        <taxon>Tracheophyta</taxon>
        <taxon>Spermatophyta</taxon>
        <taxon>Magnoliopsida</taxon>
        <taxon>Magnoliidae</taxon>
        <taxon>Laurales</taxon>
        <taxon>Lauraceae</taxon>
        <taxon>Cinnamomum</taxon>
    </lineage>
</organism>
<dbReference type="OrthoDB" id="1934555at2759"/>
<accession>A0A3S3R036</accession>
<sequence length="241" mass="26358">MGSEADADPRSTPKLSFYTLPPKPYEPTGMLTPPLRTQASVPFLWEEAPGKPRTCGSDFRPASARSLDLPPRLLSEIKITNLPSPTTVLDGPYVARSASCSSFNFKTSISPEREKWHLGLVGGATQRKEKDRLVGFWRKKVKRGNGRLDGSLSSAASISGVDDGEVGFGSYSSSSSGSDVGSRCRGKFGDDESQVKITRFRRNKSLVNVSSASTHLWATIYGSLRHVVPWRVRKLKKDTLP</sequence>
<dbReference type="InterPro" id="IPR007789">
    <property type="entry name" value="DUF688"/>
</dbReference>
<evidence type="ECO:0000256" key="1">
    <source>
        <dbReference type="SAM" id="MobiDB-lite"/>
    </source>
</evidence>
<keyword evidence="3" id="KW-1185">Reference proteome</keyword>
<protein>
    <submittedName>
        <fullName evidence="2">Uncharacterized protein</fullName>
    </submittedName>
</protein>
<dbReference type="PANTHER" id="PTHR34371">
    <property type="entry name" value="OS01G0551000 PROTEIN"/>
    <property type="match status" value="1"/>
</dbReference>
<feature type="region of interest" description="Disordered" evidence="1">
    <location>
        <begin position="1"/>
        <end position="20"/>
    </location>
</feature>
<dbReference type="Proteomes" id="UP000283530">
    <property type="component" value="Unassembled WGS sequence"/>
</dbReference>
<evidence type="ECO:0000313" key="2">
    <source>
        <dbReference type="EMBL" id="RWR93339.1"/>
    </source>
</evidence>
<comment type="caution">
    <text evidence="2">The sequence shown here is derived from an EMBL/GenBank/DDBJ whole genome shotgun (WGS) entry which is preliminary data.</text>
</comment>
<dbReference type="EMBL" id="QPKB01000010">
    <property type="protein sequence ID" value="RWR93339.1"/>
    <property type="molecule type" value="Genomic_DNA"/>
</dbReference>
<gene>
    <name evidence="2" type="ORF">CKAN_02258600</name>
</gene>